<comment type="similarity">
    <text evidence="1 5">Belongs to the FlgD family.</text>
</comment>
<evidence type="ECO:0000256" key="4">
    <source>
        <dbReference type="ARBA" id="ARBA00024746"/>
    </source>
</evidence>
<keyword evidence="9" id="KW-1185">Reference proteome</keyword>
<reference evidence="8 9" key="1">
    <citation type="submission" date="2019-08" db="EMBL/GenBank/DDBJ databases">
        <authorList>
            <person name="Peeters C."/>
        </authorList>
    </citation>
    <scope>NUCLEOTIDE SEQUENCE [LARGE SCALE GENOMIC DNA]</scope>
    <source>
        <strain evidence="8 9">LMG 31114</strain>
    </source>
</reference>
<evidence type="ECO:0000256" key="3">
    <source>
        <dbReference type="ARBA" id="ARBA00022795"/>
    </source>
</evidence>
<keyword evidence="8" id="KW-0966">Cell projection</keyword>
<evidence type="ECO:0000313" key="9">
    <source>
        <dbReference type="Proteomes" id="UP000366945"/>
    </source>
</evidence>
<sequence length="244" mass="24736">MASINTSNASNFSQNFLDSINGTANSSSSSSKSSAGSADDLQNSFLKLLVAQMNNQDPLNPMDNSQVTSQLAQISTVSGITQLNTTLSSVTSQLNSTQSLQAAALVGKGVLIPGTNIGVGSTTATDGTVTKTATPFGFELPSDADTVTIQIKDSTGKVVRTVNAGALDAGVQALTWDAKDDAGNAVADGKYTLAVTASANGKAMTPTLLSYAQVQSVVASTTGAPLLNVGTGSNIKLSDVREIL</sequence>
<evidence type="ECO:0000313" key="8">
    <source>
        <dbReference type="EMBL" id="VVD98949.1"/>
    </source>
</evidence>
<name>A0A5E4UKX0_9BURK</name>
<evidence type="ECO:0000256" key="5">
    <source>
        <dbReference type="RuleBase" id="RU362076"/>
    </source>
</evidence>
<dbReference type="Gene3D" id="2.60.40.4070">
    <property type="match status" value="1"/>
</dbReference>
<proteinExistence type="inferred from homology"/>
<dbReference type="NCBIfam" id="NF005176">
    <property type="entry name" value="PRK06655.1-1"/>
    <property type="match status" value="1"/>
</dbReference>
<keyword evidence="8" id="KW-0282">Flagellum</keyword>
<dbReference type="Pfam" id="PF13861">
    <property type="entry name" value="FLgD_tudor"/>
    <property type="match status" value="1"/>
</dbReference>
<accession>A0A5E4UKX0</accession>
<feature type="domain" description="FlgD Tudor-like" evidence="7">
    <location>
        <begin position="98"/>
        <end position="241"/>
    </location>
</feature>
<feature type="domain" description="FlgD/Vpr Ig-like" evidence="6">
    <location>
        <begin position="130"/>
        <end position="200"/>
    </location>
</feature>
<dbReference type="InterPro" id="IPR025965">
    <property type="entry name" value="FlgD/Vpr_Ig-like"/>
</dbReference>
<keyword evidence="8" id="KW-0969">Cilium</keyword>
<evidence type="ECO:0000259" key="6">
    <source>
        <dbReference type="Pfam" id="PF13860"/>
    </source>
</evidence>
<gene>
    <name evidence="8" type="primary">flgD</name>
    <name evidence="8" type="ORF">PPN31114_02014</name>
</gene>
<dbReference type="GeneID" id="300404054"/>
<comment type="function">
    <text evidence="4 5">Required for flagellar hook formation. May act as a scaffolding protein.</text>
</comment>
<dbReference type="Pfam" id="PF03963">
    <property type="entry name" value="FlgD"/>
    <property type="match status" value="1"/>
</dbReference>
<dbReference type="Pfam" id="PF13860">
    <property type="entry name" value="FlgD_ig"/>
    <property type="match status" value="1"/>
</dbReference>
<dbReference type="OrthoDB" id="9785233at2"/>
<dbReference type="AlphaFoldDB" id="A0A5E4UKX0"/>
<organism evidence="8 9">
    <name type="scientific">Pandoraea pneumonica</name>
    <dbReference type="NCBI Taxonomy" id="2508299"/>
    <lineage>
        <taxon>Bacteria</taxon>
        <taxon>Pseudomonadati</taxon>
        <taxon>Pseudomonadota</taxon>
        <taxon>Betaproteobacteria</taxon>
        <taxon>Burkholderiales</taxon>
        <taxon>Burkholderiaceae</taxon>
        <taxon>Pandoraea</taxon>
    </lineage>
</organism>
<dbReference type="Proteomes" id="UP000366945">
    <property type="component" value="Unassembled WGS sequence"/>
</dbReference>
<dbReference type="Gene3D" id="2.30.30.910">
    <property type="match status" value="1"/>
</dbReference>
<keyword evidence="3 5" id="KW-1005">Bacterial flagellum biogenesis</keyword>
<evidence type="ECO:0000259" key="7">
    <source>
        <dbReference type="Pfam" id="PF13861"/>
    </source>
</evidence>
<dbReference type="GO" id="GO:0044781">
    <property type="term" value="P:bacterial-type flagellum organization"/>
    <property type="evidence" value="ECO:0007669"/>
    <property type="project" value="UniProtKB-UniRule"/>
</dbReference>
<evidence type="ECO:0000256" key="1">
    <source>
        <dbReference type="ARBA" id="ARBA00010577"/>
    </source>
</evidence>
<dbReference type="InterPro" id="IPR025963">
    <property type="entry name" value="FLgD_Tudor"/>
</dbReference>
<protein>
    <recommendedName>
        <fullName evidence="2 5">Basal-body rod modification protein FlgD</fullName>
    </recommendedName>
</protein>
<dbReference type="RefSeq" id="WP_150679373.1">
    <property type="nucleotide sequence ID" value="NZ_CABPSK010000002.1"/>
</dbReference>
<dbReference type="EMBL" id="CABPSK010000002">
    <property type="protein sequence ID" value="VVD98949.1"/>
    <property type="molecule type" value="Genomic_DNA"/>
</dbReference>
<evidence type="ECO:0000256" key="2">
    <source>
        <dbReference type="ARBA" id="ARBA00016013"/>
    </source>
</evidence>
<dbReference type="InterPro" id="IPR005648">
    <property type="entry name" value="FlgD"/>
</dbReference>